<keyword evidence="3" id="KW-1185">Reference proteome</keyword>
<evidence type="ECO:0000313" key="2">
    <source>
        <dbReference type="EMBL" id="KXJ85254.1"/>
    </source>
</evidence>
<protein>
    <submittedName>
        <fullName evidence="2">Uncharacterized protein</fullName>
    </submittedName>
</protein>
<name>A0A136IK53_9PEZI</name>
<dbReference type="InParanoid" id="A0A136IK53"/>
<gene>
    <name evidence="2" type="ORF">Micbo1qcDRAFT_180962</name>
</gene>
<dbReference type="Proteomes" id="UP000070501">
    <property type="component" value="Unassembled WGS sequence"/>
</dbReference>
<evidence type="ECO:0000256" key="1">
    <source>
        <dbReference type="SAM" id="MobiDB-lite"/>
    </source>
</evidence>
<feature type="region of interest" description="Disordered" evidence="1">
    <location>
        <begin position="75"/>
        <end position="141"/>
    </location>
</feature>
<proteinExistence type="predicted"/>
<reference evidence="3" key="1">
    <citation type="submission" date="2016-02" db="EMBL/GenBank/DDBJ databases">
        <title>Draft genome sequence of Microdochium bolleyi, a fungal endophyte of beachgrass.</title>
        <authorList>
            <consortium name="DOE Joint Genome Institute"/>
            <person name="David A.S."/>
            <person name="May G."/>
            <person name="Haridas S."/>
            <person name="Lim J."/>
            <person name="Wang M."/>
            <person name="Labutti K."/>
            <person name="Lipzen A."/>
            <person name="Barry K."/>
            <person name="Grigoriev I.V."/>
        </authorList>
    </citation>
    <scope>NUCLEOTIDE SEQUENCE [LARGE SCALE GENOMIC DNA]</scope>
    <source>
        <strain evidence="3">J235TASD1</strain>
    </source>
</reference>
<organism evidence="2 3">
    <name type="scientific">Microdochium bolleyi</name>
    <dbReference type="NCBI Taxonomy" id="196109"/>
    <lineage>
        <taxon>Eukaryota</taxon>
        <taxon>Fungi</taxon>
        <taxon>Dikarya</taxon>
        <taxon>Ascomycota</taxon>
        <taxon>Pezizomycotina</taxon>
        <taxon>Sordariomycetes</taxon>
        <taxon>Xylariomycetidae</taxon>
        <taxon>Xylariales</taxon>
        <taxon>Microdochiaceae</taxon>
        <taxon>Microdochium</taxon>
    </lineage>
</organism>
<dbReference type="EMBL" id="KQ964288">
    <property type="protein sequence ID" value="KXJ85254.1"/>
    <property type="molecule type" value="Genomic_DNA"/>
</dbReference>
<evidence type="ECO:0000313" key="3">
    <source>
        <dbReference type="Proteomes" id="UP000070501"/>
    </source>
</evidence>
<feature type="compositionally biased region" description="Basic and acidic residues" evidence="1">
    <location>
        <begin position="83"/>
        <end position="97"/>
    </location>
</feature>
<dbReference type="AlphaFoldDB" id="A0A136IK53"/>
<sequence length="141" mass="15592">MNGTPDKREFLKAYQLARKNKMNKENVLAGFKGTGVWPPTCRKLLQKVAKAIGTSNLRSTTAEHQKDRLQAALDASKPSKHLVNVERAKRQVRREMGSDIGTDDDTDSSNDKVELIESDSDEGSCIEVQSEGEVGNGLMHH</sequence>
<accession>A0A136IK53</accession>